<evidence type="ECO:0000256" key="5">
    <source>
        <dbReference type="ARBA" id="ARBA00022692"/>
    </source>
</evidence>
<dbReference type="GO" id="GO:0012505">
    <property type="term" value="C:endomembrane system"/>
    <property type="evidence" value="ECO:0007669"/>
    <property type="project" value="UniProtKB-SubCell"/>
</dbReference>
<keyword evidence="3" id="KW-0813">Transport</keyword>
<evidence type="ECO:0000313" key="20">
    <source>
        <dbReference type="Proteomes" id="UP000192578"/>
    </source>
</evidence>
<dbReference type="Pfam" id="PF12349">
    <property type="entry name" value="Sterol-sensing"/>
    <property type="match status" value="1"/>
</dbReference>
<evidence type="ECO:0000256" key="14">
    <source>
        <dbReference type="ARBA" id="ARBA00023221"/>
    </source>
</evidence>
<keyword evidence="6 17" id="KW-0732">Signal</keyword>
<comment type="caution">
    <text evidence="19">The sequence shown here is derived from an EMBL/GenBank/DDBJ whole genome shotgun (WGS) entry which is preliminary data.</text>
</comment>
<dbReference type="InterPro" id="IPR000731">
    <property type="entry name" value="SSD"/>
</dbReference>
<feature type="transmembrane region" description="Helical" evidence="16">
    <location>
        <begin position="281"/>
        <end position="301"/>
    </location>
</feature>
<dbReference type="FunFam" id="1.20.1640.10:FF:000008">
    <property type="entry name" value="NPC intracellular cholesterol transporter 1"/>
    <property type="match status" value="1"/>
</dbReference>
<sequence>MAKSARAMLLAVCLSLSRGQEVTSSWAHGETGCVWYGECGPSGQNNGYFNCLNEGQAKPPDLHRDELLRKLCPSLLGPTGEIPSGLCCDHAQLMTFRNSIDIAAKMLSGCPSSWLNFLTLHCTITCSPHQITFMKGLAGSETDQGKVPIVSVEVYLDADYIGRVYNSTKSVLFRATNMPAMELMCGQSVADCSPQAFVNHMGSPSNKQTPFPINFKIASGPQMDGDTNRTFHPVAIPTYNCHDTPHNEAPCSCSDCETACPLLKDPPPAASPCLFLKMDCAWTISIILYAVLGVAFVLYVAQYWLHQNSGSVSPVALVSSSLSLGVESELRQGTSLSKFDRAGAHLEDIIQRFFFRWGLFCARRPAVVLLTAAMFLGFLCTGLAFFTITTDPVLLWSAPSSRARLEKNFFDEHFGRFYRTEQIIIRPTKMDPVFNPLSNSLLTNNSYSAVFRKEFLMEVFEMERHLSELVVTVPTDSNSPDLRNVTLQDICYKPLAPENANCAIMSISQYFQSSVANLDEYLDDMMGGAIANYIDHAMFCAGNPILQDPLVGLPCRGIAGIPAPPHVILGGYTERQFANATALIVTFLVNNPNNRTKTEEALAWEKAAISYLKSYPQKNITISFMMERSIEDEIQRESEADVKTVFISYMVMFIYITLTLGQYSTWDRILVDSKVTLGIAGVVMVFVSFAASVGFYSYCGLPATLIIIEVIPFLVLAVGVDNIFILVQTFQRDQAGSTESIDLQVARVLAKVGPSMLLSSSTDSFSFFIGAMSTMPVVKYFSLYAAMAVLIDFLLQISCFVSLMTLDAKRQKGARCDVFCCLKGSKKSAEDSPGILYRFVKRWYIPFITSGPVRTGVMLVFMGWFMSSVAVLNKINVGFDQKTAMPEDSYVLNHMIAMEDYLLAGAPVYFVVDDGLDFTDVKVQKKICSASGCDPASLTEQIFEAHRGAPWTKIATPASSWLDDYIDWLNPRSGTPCCQILRSNSSNNSFCPSSMTDRETACQACKIKEFVNYKPAQEDFMTYIPFFLGDNPSEKCPKAGRAAYGSGVNIHDNLTAVGASYFMTYHTVCRTSGEYTEALLQARALAENITATLGVRVFPYSVFYVFYEQYLTIVRETVENLSFSLGAIFIMTFLLLGLDWHSALIVCFTITMIEIDLMAVMYWWEIDLNAVSLVNLVMGVGISVEFCSHLMRAFAISMKSGRIARAQDALRHMGISVFSGITLTKFGGIVVLGFSHSQIFRTYYFRMYLSMVLIGAAHGLVFLPVLLTYLGPPVNKARLQYQLDVPADAPGKENKLPDTVKAENIRLEGINGRTEN</sequence>
<feature type="transmembrane region" description="Helical" evidence="16">
    <location>
        <begin position="1143"/>
        <end position="1164"/>
    </location>
</feature>
<dbReference type="InterPro" id="IPR053958">
    <property type="entry name" value="HMGCR/SNAP/NPC1-like_SSD"/>
</dbReference>
<dbReference type="PROSITE" id="PS50156">
    <property type="entry name" value="SSD"/>
    <property type="match status" value="1"/>
</dbReference>
<keyword evidence="11" id="KW-1015">Disulfide bond</keyword>
<dbReference type="EMBL" id="MTYJ01000015">
    <property type="protein sequence ID" value="OQV22774.1"/>
    <property type="molecule type" value="Genomic_DNA"/>
</dbReference>
<keyword evidence="12" id="KW-1207">Sterol metabolism</keyword>
<reference evidence="20" key="1">
    <citation type="submission" date="2017-01" db="EMBL/GenBank/DDBJ databases">
        <title>Comparative genomics of anhydrobiosis in the tardigrade Hypsibius dujardini.</title>
        <authorList>
            <person name="Yoshida Y."/>
            <person name="Koutsovoulos G."/>
            <person name="Laetsch D."/>
            <person name="Stevens L."/>
            <person name="Kumar S."/>
            <person name="Horikawa D."/>
            <person name="Ishino K."/>
            <person name="Komine S."/>
            <person name="Tomita M."/>
            <person name="Blaxter M."/>
            <person name="Arakawa K."/>
        </authorList>
    </citation>
    <scope>NUCLEOTIDE SEQUENCE [LARGE SCALE GENOMIC DNA]</scope>
    <source>
        <strain evidence="20">Z151</strain>
    </source>
</reference>
<feature type="signal peptide" evidence="17">
    <location>
        <begin position="1"/>
        <end position="19"/>
    </location>
</feature>
<dbReference type="OrthoDB" id="6510177at2759"/>
<dbReference type="Gene3D" id="1.20.1640.10">
    <property type="entry name" value="Multidrug efflux transporter AcrB transmembrane domain"/>
    <property type="match status" value="2"/>
</dbReference>
<evidence type="ECO:0000256" key="6">
    <source>
        <dbReference type="ARBA" id="ARBA00022729"/>
    </source>
</evidence>
<dbReference type="PANTHER" id="PTHR45727">
    <property type="entry name" value="NPC INTRACELLULAR CHOLESTEROL TRANSPORTER 1"/>
    <property type="match status" value="1"/>
</dbReference>
<evidence type="ECO:0000256" key="9">
    <source>
        <dbReference type="ARBA" id="ARBA00023098"/>
    </source>
</evidence>
<evidence type="ECO:0000256" key="1">
    <source>
        <dbReference type="ARBA" id="ARBA00004127"/>
    </source>
</evidence>
<evidence type="ECO:0000256" key="11">
    <source>
        <dbReference type="ARBA" id="ARBA00023157"/>
    </source>
</evidence>
<dbReference type="GO" id="GO:0005886">
    <property type="term" value="C:plasma membrane"/>
    <property type="evidence" value="ECO:0007669"/>
    <property type="project" value="TreeGrafter"/>
</dbReference>
<feature type="transmembrane region" description="Helical" evidence="16">
    <location>
        <begin position="704"/>
        <end position="727"/>
    </location>
</feature>
<feature type="domain" description="SSD" evidence="18">
    <location>
        <begin position="641"/>
        <end position="806"/>
    </location>
</feature>
<keyword evidence="8" id="KW-0445">Lipid transport</keyword>
<feature type="transmembrane region" description="Helical" evidence="16">
    <location>
        <begin position="843"/>
        <end position="866"/>
    </location>
</feature>
<feature type="transmembrane region" description="Helical" evidence="16">
    <location>
        <begin position="645"/>
        <end position="663"/>
    </location>
</feature>
<dbReference type="Pfam" id="PF22314">
    <property type="entry name" value="NPC1_MLD"/>
    <property type="match status" value="1"/>
</dbReference>
<keyword evidence="7 16" id="KW-1133">Transmembrane helix</keyword>
<evidence type="ECO:0000256" key="13">
    <source>
        <dbReference type="ARBA" id="ARBA00023180"/>
    </source>
</evidence>
<evidence type="ECO:0000256" key="17">
    <source>
        <dbReference type="SAM" id="SignalP"/>
    </source>
</evidence>
<feature type="transmembrane region" description="Helical" evidence="16">
    <location>
        <begin position="1121"/>
        <end position="1138"/>
    </location>
</feature>
<organism evidence="19 20">
    <name type="scientific">Hypsibius exemplaris</name>
    <name type="common">Freshwater tardigrade</name>
    <dbReference type="NCBI Taxonomy" id="2072580"/>
    <lineage>
        <taxon>Eukaryota</taxon>
        <taxon>Metazoa</taxon>
        <taxon>Ecdysozoa</taxon>
        <taxon>Tardigrada</taxon>
        <taxon>Eutardigrada</taxon>
        <taxon>Parachela</taxon>
        <taxon>Hypsibioidea</taxon>
        <taxon>Hypsibiidae</taxon>
        <taxon>Hypsibius</taxon>
    </lineage>
</organism>
<feature type="transmembrane region" description="Helical" evidence="16">
    <location>
        <begin position="781"/>
        <end position="806"/>
    </location>
</feature>
<feature type="transmembrane region" description="Helical" evidence="16">
    <location>
        <begin position="1212"/>
        <end position="1235"/>
    </location>
</feature>
<dbReference type="InterPro" id="IPR004765">
    <property type="entry name" value="NPC1-like"/>
</dbReference>
<evidence type="ECO:0000256" key="12">
    <source>
        <dbReference type="ARBA" id="ARBA00023166"/>
    </source>
</evidence>
<dbReference type="GO" id="GO:0030301">
    <property type="term" value="P:cholesterol transport"/>
    <property type="evidence" value="ECO:0007669"/>
    <property type="project" value="UniProtKB-ARBA"/>
</dbReference>
<dbReference type="GO" id="GO:0008203">
    <property type="term" value="P:cholesterol metabolic process"/>
    <property type="evidence" value="ECO:0007669"/>
    <property type="project" value="UniProtKB-KW"/>
</dbReference>
<feature type="transmembrane region" description="Helical" evidence="16">
    <location>
        <begin position="366"/>
        <end position="388"/>
    </location>
</feature>
<evidence type="ECO:0000256" key="10">
    <source>
        <dbReference type="ARBA" id="ARBA00023136"/>
    </source>
</evidence>
<feature type="transmembrane region" description="Helical" evidence="16">
    <location>
        <begin position="1170"/>
        <end position="1191"/>
    </location>
</feature>
<dbReference type="InterPro" id="IPR032190">
    <property type="entry name" value="NPC1_N"/>
</dbReference>
<evidence type="ECO:0000256" key="16">
    <source>
        <dbReference type="SAM" id="Phobius"/>
    </source>
</evidence>
<dbReference type="InterPro" id="IPR053956">
    <property type="entry name" value="NPC1_MLD"/>
</dbReference>
<dbReference type="Pfam" id="PF16414">
    <property type="entry name" value="NPC1_N"/>
    <property type="match status" value="1"/>
</dbReference>
<feature type="transmembrane region" description="Helical" evidence="16">
    <location>
        <begin position="675"/>
        <end position="698"/>
    </location>
</feature>
<keyword evidence="4" id="KW-0153">Cholesterol metabolism</keyword>
<evidence type="ECO:0000256" key="8">
    <source>
        <dbReference type="ARBA" id="ARBA00023055"/>
    </source>
</evidence>
<evidence type="ECO:0000256" key="2">
    <source>
        <dbReference type="ARBA" id="ARBA00005585"/>
    </source>
</evidence>
<comment type="subcellular location">
    <subcellularLocation>
        <location evidence="1">Endomembrane system</location>
        <topology evidence="1">Multi-pass membrane protein</topology>
    </subcellularLocation>
</comment>
<keyword evidence="5 16" id="KW-0812">Transmembrane</keyword>
<proteinExistence type="inferred from homology"/>
<name>A0A1W0X5X6_HYPEX</name>
<evidence type="ECO:0000313" key="19">
    <source>
        <dbReference type="EMBL" id="OQV22774.1"/>
    </source>
</evidence>
<evidence type="ECO:0000256" key="15">
    <source>
        <dbReference type="ARBA" id="ARBA00034049"/>
    </source>
</evidence>
<keyword evidence="13" id="KW-0325">Glycoprotein</keyword>
<accession>A0A1W0X5X6</accession>
<feature type="transmembrane region" description="Helical" evidence="16">
    <location>
        <begin position="1247"/>
        <end position="1270"/>
    </location>
</feature>
<dbReference type="Proteomes" id="UP000192578">
    <property type="component" value="Unassembled WGS sequence"/>
</dbReference>
<protein>
    <submittedName>
        <fullName evidence="19">Niemann-Pick C1 protein</fullName>
    </submittedName>
</protein>
<feature type="chain" id="PRO_5012348109" evidence="17">
    <location>
        <begin position="20"/>
        <end position="1316"/>
    </location>
</feature>
<dbReference type="GO" id="GO:0042632">
    <property type="term" value="P:cholesterol homeostasis"/>
    <property type="evidence" value="ECO:0007669"/>
    <property type="project" value="TreeGrafter"/>
</dbReference>
<dbReference type="GO" id="GO:0005319">
    <property type="term" value="F:lipid transporter activity"/>
    <property type="evidence" value="ECO:0007669"/>
    <property type="project" value="InterPro"/>
</dbReference>
<dbReference type="PANTHER" id="PTHR45727:SF2">
    <property type="entry name" value="NPC INTRACELLULAR CHOLESTEROL TRANSPORTER 1"/>
    <property type="match status" value="1"/>
</dbReference>
<dbReference type="NCBIfam" id="TIGR00917">
    <property type="entry name" value="2A060601"/>
    <property type="match status" value="1"/>
</dbReference>
<evidence type="ECO:0000259" key="18">
    <source>
        <dbReference type="PROSITE" id="PS50156"/>
    </source>
</evidence>
<keyword evidence="9" id="KW-0443">Lipid metabolism</keyword>
<keyword evidence="10 16" id="KW-0472">Membrane</keyword>
<dbReference type="GO" id="GO:0015485">
    <property type="term" value="F:cholesterol binding"/>
    <property type="evidence" value="ECO:0007669"/>
    <property type="project" value="TreeGrafter"/>
</dbReference>
<evidence type="ECO:0000256" key="7">
    <source>
        <dbReference type="ARBA" id="ARBA00022989"/>
    </source>
</evidence>
<gene>
    <name evidence="19" type="ORF">BV898_03211</name>
</gene>
<keyword evidence="20" id="KW-1185">Reference proteome</keyword>
<dbReference type="FunFam" id="1.20.1640.10:FF:000010">
    <property type="entry name" value="NPC intracellular cholesterol transporter 1"/>
    <property type="match status" value="1"/>
</dbReference>
<comment type="catalytic activity">
    <reaction evidence="15">
        <text>cholesterol(in) = cholesterol(out)</text>
        <dbReference type="Rhea" id="RHEA:39747"/>
        <dbReference type="ChEBI" id="CHEBI:16113"/>
    </reaction>
</comment>
<dbReference type="GO" id="GO:0030299">
    <property type="term" value="P:intestinal cholesterol absorption"/>
    <property type="evidence" value="ECO:0007669"/>
    <property type="project" value="TreeGrafter"/>
</dbReference>
<evidence type="ECO:0000256" key="3">
    <source>
        <dbReference type="ARBA" id="ARBA00022448"/>
    </source>
</evidence>
<keyword evidence="14" id="KW-0753">Steroid metabolism</keyword>
<evidence type="ECO:0000256" key="4">
    <source>
        <dbReference type="ARBA" id="ARBA00022548"/>
    </source>
</evidence>
<dbReference type="SUPFAM" id="SSF82866">
    <property type="entry name" value="Multidrug efflux transporter AcrB transmembrane domain"/>
    <property type="match status" value="2"/>
</dbReference>
<comment type="similarity">
    <text evidence="2">Belongs to the patched family.</text>
</comment>